<organism evidence="3 4">
    <name type="scientific">Pelomonas candidula</name>
    <dbReference type="NCBI Taxonomy" id="3299025"/>
    <lineage>
        <taxon>Bacteria</taxon>
        <taxon>Pseudomonadati</taxon>
        <taxon>Pseudomonadota</taxon>
        <taxon>Betaproteobacteria</taxon>
        <taxon>Burkholderiales</taxon>
        <taxon>Sphaerotilaceae</taxon>
        <taxon>Roseateles</taxon>
    </lineage>
</organism>
<dbReference type="RefSeq" id="WP_394406144.1">
    <property type="nucleotide sequence ID" value="NZ_JBIGIC010000001.1"/>
</dbReference>
<keyword evidence="2" id="KW-0812">Transmembrane</keyword>
<feature type="transmembrane region" description="Helical" evidence="2">
    <location>
        <begin position="24"/>
        <end position="45"/>
    </location>
</feature>
<evidence type="ECO:0000256" key="2">
    <source>
        <dbReference type="SAM" id="Phobius"/>
    </source>
</evidence>
<sequence>MRFSGLTHCTFRGFAFSLFAGQPFGLLTGLGFGGSAGGLGLCSLAGSFRFGSLTRGVFRGFAFGLFAGQPFGLLTGLGFGGDTGGLGLSGLARCLSGFALGAFTGLAFGLLLRAGLLGGAGGFVFGLLAGQAGGLGFGDAAGDFVGFTLGVGVLERFIGQPAGCCRGFQRRLVGGLRFVALGREALGACDVFGLLQRHALGLAVFGGVERTLLAPTAQPQQQQDNHRQRGGQDPGQQLIHIGGPLGQLWLHLRGQAWQLSEGRMA</sequence>
<comment type="caution">
    <text evidence="3">The sequence shown here is derived from an EMBL/GenBank/DDBJ whole genome shotgun (WGS) entry which is preliminary data.</text>
</comment>
<feature type="region of interest" description="Disordered" evidence="1">
    <location>
        <begin position="216"/>
        <end position="236"/>
    </location>
</feature>
<evidence type="ECO:0000313" key="3">
    <source>
        <dbReference type="EMBL" id="MFG6485483.1"/>
    </source>
</evidence>
<keyword evidence="4" id="KW-1185">Reference proteome</keyword>
<evidence type="ECO:0000313" key="4">
    <source>
        <dbReference type="Proteomes" id="UP001606134"/>
    </source>
</evidence>
<keyword evidence="2" id="KW-0472">Membrane</keyword>
<name>A0ABW7H6G8_9BURK</name>
<gene>
    <name evidence="3" type="ORF">ACG04R_02295</name>
</gene>
<proteinExistence type="predicted"/>
<feature type="transmembrane region" description="Helical" evidence="2">
    <location>
        <begin position="57"/>
        <end position="78"/>
    </location>
</feature>
<dbReference type="EMBL" id="JBIGIC010000001">
    <property type="protein sequence ID" value="MFG6485483.1"/>
    <property type="molecule type" value="Genomic_DNA"/>
</dbReference>
<dbReference type="Proteomes" id="UP001606134">
    <property type="component" value="Unassembled WGS sequence"/>
</dbReference>
<accession>A0ABW7H6G8</accession>
<protein>
    <submittedName>
        <fullName evidence="3">Uncharacterized protein</fullName>
    </submittedName>
</protein>
<feature type="transmembrane region" description="Helical" evidence="2">
    <location>
        <begin position="90"/>
        <end position="112"/>
    </location>
</feature>
<evidence type="ECO:0000256" key="1">
    <source>
        <dbReference type="SAM" id="MobiDB-lite"/>
    </source>
</evidence>
<reference evidence="3 4" key="1">
    <citation type="submission" date="2024-08" db="EMBL/GenBank/DDBJ databases">
        <authorList>
            <person name="Lu H."/>
        </authorList>
    </citation>
    <scope>NUCLEOTIDE SEQUENCE [LARGE SCALE GENOMIC DNA]</scope>
    <source>
        <strain evidence="3 4">BYS78W</strain>
    </source>
</reference>
<keyword evidence="2" id="KW-1133">Transmembrane helix</keyword>